<dbReference type="GO" id="GO:0005634">
    <property type="term" value="C:nucleus"/>
    <property type="evidence" value="ECO:0007669"/>
    <property type="project" value="EnsemblPlants"/>
</dbReference>
<reference evidence="1 2" key="1">
    <citation type="journal article" date="2018" name="Nat. Genet.">
        <title>The Rosa genome provides new insights in the design of modern roses.</title>
        <authorList>
            <person name="Bendahmane M."/>
        </authorList>
    </citation>
    <scope>NUCLEOTIDE SEQUENCE [LARGE SCALE GENOMIC DNA]</scope>
    <source>
        <strain evidence="2">cv. Old Blush</strain>
    </source>
</reference>
<dbReference type="InterPro" id="IPR036758">
    <property type="entry name" value="At5g01610-like"/>
</dbReference>
<dbReference type="PANTHER" id="PTHR31676:SF7">
    <property type="entry name" value="DUF538 DOMAIN-CONTAINING PROTEIN"/>
    <property type="match status" value="1"/>
</dbReference>
<organism evidence="1 2">
    <name type="scientific">Rosa chinensis</name>
    <name type="common">China rose</name>
    <dbReference type="NCBI Taxonomy" id="74649"/>
    <lineage>
        <taxon>Eukaryota</taxon>
        <taxon>Viridiplantae</taxon>
        <taxon>Streptophyta</taxon>
        <taxon>Embryophyta</taxon>
        <taxon>Tracheophyta</taxon>
        <taxon>Spermatophyta</taxon>
        <taxon>Magnoliopsida</taxon>
        <taxon>eudicotyledons</taxon>
        <taxon>Gunneridae</taxon>
        <taxon>Pentapetalae</taxon>
        <taxon>rosids</taxon>
        <taxon>fabids</taxon>
        <taxon>Rosales</taxon>
        <taxon>Rosaceae</taxon>
        <taxon>Rosoideae</taxon>
        <taxon>Rosoideae incertae sedis</taxon>
        <taxon>Rosa</taxon>
    </lineage>
</organism>
<dbReference type="STRING" id="74649.A0A2P6Q5J4"/>
<dbReference type="Gene3D" id="2.30.240.10">
    <property type="entry name" value="At5g01610-like"/>
    <property type="match status" value="1"/>
</dbReference>
<evidence type="ECO:0000313" key="1">
    <source>
        <dbReference type="EMBL" id="PRQ29455.1"/>
    </source>
</evidence>
<dbReference type="EMBL" id="PDCK01000043">
    <property type="protein sequence ID" value="PRQ29455.1"/>
    <property type="molecule type" value="Genomic_DNA"/>
</dbReference>
<gene>
    <name evidence="1" type="ORF">RchiOBHm_Chr5g0014081</name>
</gene>
<name>A0A2P6Q5J4_ROSCH</name>
<accession>A0A2P6Q5J4</accession>
<dbReference type="Gramene" id="PRQ29455">
    <property type="protein sequence ID" value="PRQ29455"/>
    <property type="gene ID" value="RchiOBHm_Chr5g0014081"/>
</dbReference>
<dbReference type="AlphaFoldDB" id="A0A2P6Q5J4"/>
<dbReference type="Pfam" id="PF04398">
    <property type="entry name" value="DUF538"/>
    <property type="match status" value="1"/>
</dbReference>
<proteinExistence type="predicted"/>
<dbReference type="OMA" id="HRENAEM"/>
<keyword evidence="2" id="KW-1185">Reference proteome</keyword>
<dbReference type="SUPFAM" id="SSF141562">
    <property type="entry name" value="At5g01610-like"/>
    <property type="match status" value="1"/>
</dbReference>
<evidence type="ECO:0008006" key="3">
    <source>
        <dbReference type="Google" id="ProtNLM"/>
    </source>
</evidence>
<evidence type="ECO:0000313" key="2">
    <source>
        <dbReference type="Proteomes" id="UP000238479"/>
    </source>
</evidence>
<sequence length="155" mass="17471">MSSQQLIATHRDGAEIHHGEDVCKQKSHQLLEKMHLPCGLLPLDDVVEFGYNATSGFVWLKQKKRKEHRFHAVGRTVSYDTEVMGFVEEHRMRRLSGVKSKEILIWVSISDIYVDPSTDPDKITFANGTGISRSFPITAFQLEEGEDGNGTNGKK</sequence>
<comment type="caution">
    <text evidence="1">The sequence shown here is derived from an EMBL/GenBank/DDBJ whole genome shotgun (WGS) entry which is preliminary data.</text>
</comment>
<dbReference type="InterPro" id="IPR007493">
    <property type="entry name" value="DUF538"/>
</dbReference>
<dbReference type="OrthoDB" id="1885001at2759"/>
<dbReference type="Proteomes" id="UP000238479">
    <property type="component" value="Chromosome 5"/>
</dbReference>
<dbReference type="PANTHER" id="PTHR31676">
    <property type="entry name" value="T31J12.3 PROTEIN-RELATED"/>
    <property type="match status" value="1"/>
</dbReference>
<protein>
    <recommendedName>
        <fullName evidence="3">DUF538 domain-containing protein</fullName>
    </recommendedName>
</protein>